<dbReference type="PANTHER" id="PTHR34989">
    <property type="entry name" value="PROTEIN HDED"/>
    <property type="match status" value="1"/>
</dbReference>
<organism evidence="2 3">
    <name type="scientific">Falsigemmobacter faecalis</name>
    <dbReference type="NCBI Taxonomy" id="2488730"/>
    <lineage>
        <taxon>Bacteria</taxon>
        <taxon>Pseudomonadati</taxon>
        <taxon>Pseudomonadota</taxon>
        <taxon>Alphaproteobacteria</taxon>
        <taxon>Rhodobacterales</taxon>
        <taxon>Paracoccaceae</taxon>
        <taxon>Falsigemmobacter</taxon>
    </lineage>
</organism>
<reference evidence="2 3" key="1">
    <citation type="submission" date="2018-11" db="EMBL/GenBank/DDBJ databases">
        <title>Gemmobacter sp. nov., YIM 102744-1 draft genome.</title>
        <authorList>
            <person name="Li G."/>
            <person name="Jiang Y."/>
        </authorList>
    </citation>
    <scope>NUCLEOTIDE SEQUENCE [LARGE SCALE GENOMIC DNA]</scope>
    <source>
        <strain evidence="2 3">YIM 102744-1</strain>
    </source>
</reference>
<dbReference type="AlphaFoldDB" id="A0A3P3DKM7"/>
<keyword evidence="1" id="KW-1133">Transmembrane helix</keyword>
<dbReference type="EMBL" id="RRAZ01000012">
    <property type="protein sequence ID" value="RRH74723.1"/>
    <property type="molecule type" value="Genomic_DNA"/>
</dbReference>
<comment type="caution">
    <text evidence="2">The sequence shown here is derived from an EMBL/GenBank/DDBJ whole genome shotgun (WGS) entry which is preliminary data.</text>
</comment>
<evidence type="ECO:0000313" key="2">
    <source>
        <dbReference type="EMBL" id="RRH74723.1"/>
    </source>
</evidence>
<feature type="transmembrane region" description="Helical" evidence="1">
    <location>
        <begin position="141"/>
        <end position="167"/>
    </location>
</feature>
<keyword evidence="1" id="KW-0812">Transmembrane</keyword>
<feature type="transmembrane region" description="Helical" evidence="1">
    <location>
        <begin position="85"/>
        <end position="105"/>
    </location>
</feature>
<dbReference type="InterPro" id="IPR005325">
    <property type="entry name" value="DUF308_memb"/>
</dbReference>
<evidence type="ECO:0000313" key="3">
    <source>
        <dbReference type="Proteomes" id="UP000282125"/>
    </source>
</evidence>
<dbReference type="Pfam" id="PF03729">
    <property type="entry name" value="DUF308"/>
    <property type="match status" value="1"/>
</dbReference>
<evidence type="ECO:0000256" key="1">
    <source>
        <dbReference type="SAM" id="Phobius"/>
    </source>
</evidence>
<feature type="transmembrane region" description="Helical" evidence="1">
    <location>
        <begin position="117"/>
        <end position="135"/>
    </location>
</feature>
<protein>
    <recommendedName>
        <fullName evidence="4">HdeD family acid-resistance protein</fullName>
    </recommendedName>
</protein>
<keyword evidence="3" id="KW-1185">Reference proteome</keyword>
<dbReference type="RefSeq" id="WP_124964770.1">
    <property type="nucleotide sequence ID" value="NZ_RRAZ01000012.1"/>
</dbReference>
<feature type="transmembrane region" description="Helical" evidence="1">
    <location>
        <begin position="61"/>
        <end position="79"/>
    </location>
</feature>
<sequence>MKGSTIALTAGVLALLGGMIALLFPLPAGIAVTTFTGAAFLIAGAFGLFGAFSQQGMPRRGWVAFLALLQLVLGVAILADPLAGLVSLTIIAGSFFLASGVVRLMLAWRLRQQASPLLLALTGLLSLGLGLYVFFSPATASTVLLGTLLAVELLSAGVALVGLGLALRKL</sequence>
<proteinExistence type="predicted"/>
<evidence type="ECO:0008006" key="4">
    <source>
        <dbReference type="Google" id="ProtNLM"/>
    </source>
</evidence>
<dbReference type="PANTHER" id="PTHR34989:SF1">
    <property type="entry name" value="PROTEIN HDED"/>
    <property type="match status" value="1"/>
</dbReference>
<feature type="transmembrane region" description="Helical" evidence="1">
    <location>
        <begin position="30"/>
        <end position="49"/>
    </location>
</feature>
<gene>
    <name evidence="2" type="ORF">EG244_09465</name>
</gene>
<dbReference type="OrthoDB" id="5678253at2"/>
<keyword evidence="1" id="KW-0472">Membrane</keyword>
<accession>A0A3P3DKM7</accession>
<name>A0A3P3DKM7_9RHOB</name>
<feature type="transmembrane region" description="Helical" evidence="1">
    <location>
        <begin position="7"/>
        <end position="24"/>
    </location>
</feature>
<dbReference type="InterPro" id="IPR052712">
    <property type="entry name" value="Acid_resist_chaperone_HdeD"/>
</dbReference>
<dbReference type="Proteomes" id="UP000282125">
    <property type="component" value="Unassembled WGS sequence"/>
</dbReference>
<dbReference type="GO" id="GO:0005886">
    <property type="term" value="C:plasma membrane"/>
    <property type="evidence" value="ECO:0007669"/>
    <property type="project" value="TreeGrafter"/>
</dbReference>